<proteinExistence type="inferred from homology"/>
<feature type="domain" description="TonB-dependent receptor-like beta-barrel" evidence="11">
    <location>
        <begin position="227"/>
        <end position="621"/>
    </location>
</feature>
<dbReference type="PANTHER" id="PTHR30069">
    <property type="entry name" value="TONB-DEPENDENT OUTER MEMBRANE RECEPTOR"/>
    <property type="match status" value="1"/>
</dbReference>
<evidence type="ECO:0000256" key="5">
    <source>
        <dbReference type="ARBA" id="ARBA00023077"/>
    </source>
</evidence>
<dbReference type="Pfam" id="PF00593">
    <property type="entry name" value="TonB_dep_Rec_b-barrel"/>
    <property type="match status" value="1"/>
</dbReference>
<evidence type="ECO:0000256" key="7">
    <source>
        <dbReference type="ARBA" id="ARBA00023237"/>
    </source>
</evidence>
<evidence type="ECO:0000259" key="12">
    <source>
        <dbReference type="Pfam" id="PF07715"/>
    </source>
</evidence>
<dbReference type="GO" id="GO:0015344">
    <property type="term" value="F:siderophore uptake transmembrane transporter activity"/>
    <property type="evidence" value="ECO:0007669"/>
    <property type="project" value="TreeGrafter"/>
</dbReference>
<evidence type="ECO:0000256" key="10">
    <source>
        <dbReference type="SAM" id="SignalP"/>
    </source>
</evidence>
<evidence type="ECO:0000256" key="6">
    <source>
        <dbReference type="ARBA" id="ARBA00023136"/>
    </source>
</evidence>
<gene>
    <name evidence="13" type="ORF">DBZ36_04700</name>
</gene>
<evidence type="ECO:0000256" key="3">
    <source>
        <dbReference type="ARBA" id="ARBA00022452"/>
    </source>
</evidence>
<dbReference type="GO" id="GO:0044718">
    <property type="term" value="P:siderophore transmembrane transport"/>
    <property type="evidence" value="ECO:0007669"/>
    <property type="project" value="TreeGrafter"/>
</dbReference>
<keyword evidence="6 8" id="KW-0472">Membrane</keyword>
<evidence type="ECO:0000256" key="4">
    <source>
        <dbReference type="ARBA" id="ARBA00022692"/>
    </source>
</evidence>
<comment type="subcellular location">
    <subcellularLocation>
        <location evidence="1 8">Cell outer membrane</location>
        <topology evidence="1 8">Multi-pass membrane protein</topology>
    </subcellularLocation>
</comment>
<evidence type="ECO:0000256" key="9">
    <source>
        <dbReference type="RuleBase" id="RU003357"/>
    </source>
</evidence>
<dbReference type="AlphaFoldDB" id="A0A420EGC3"/>
<dbReference type="SUPFAM" id="SSF56935">
    <property type="entry name" value="Porins"/>
    <property type="match status" value="1"/>
</dbReference>
<feature type="signal peptide" evidence="10">
    <location>
        <begin position="1"/>
        <end position="20"/>
    </location>
</feature>
<comment type="caution">
    <text evidence="13">The sequence shown here is derived from an EMBL/GenBank/DDBJ whole genome shotgun (WGS) entry which is preliminary data.</text>
</comment>
<keyword evidence="14" id="KW-1185">Reference proteome</keyword>
<dbReference type="PANTHER" id="PTHR30069:SF27">
    <property type="entry name" value="BLL4766 PROTEIN"/>
    <property type="match status" value="1"/>
</dbReference>
<evidence type="ECO:0000256" key="8">
    <source>
        <dbReference type="PROSITE-ProRule" id="PRU01360"/>
    </source>
</evidence>
<dbReference type="InterPro" id="IPR037066">
    <property type="entry name" value="Plug_dom_sf"/>
</dbReference>
<accession>A0A420EGC3</accession>
<evidence type="ECO:0000313" key="13">
    <source>
        <dbReference type="EMBL" id="RKF19761.1"/>
    </source>
</evidence>
<dbReference type="RefSeq" id="WP_120353766.1">
    <property type="nucleotide sequence ID" value="NZ_RAQO01000004.1"/>
</dbReference>
<keyword evidence="3 8" id="KW-1134">Transmembrane beta strand</keyword>
<sequence>MKRTSTILLVSSLLPMTTLADDLDDLMNLDLESLSMLDVEMESASKTSQKLSDIPSSVFVLSNERIKRSGYDSIAEVMTLVPGFFSAKYNEQGYNVSARGFHDSLYNKMLVLVDGRSVFSPMYGGVYWSDLDYLLHDIDRIEVLRGQGGTMWGSNAANGVVNIITKSAQATVGAYAEVNLGKYDENAVALRYGHAFDNDIYARVFYQQRNVPLTLSNEAYSRRSEVSGLTLEHYGTSNKTTFRLGGERSRYNEDYSIYYETQTLELDSHSYYAQLNHELTQANGSTLNTSLYMNYDQDDDLFSSGNYRTYDFDTNYHFEANNRSDITIGTGLRHLDLHFDKGIGSADYPEYGVLYGFTEELDIKDTIFNAYIQAQSQWSAAFSTLIGIKTEYLDRSNKWELSPQIRGLYKFNDTHAVWSGYSKMSMLPSYFDTDTTFVDDYTFYRPNPHLANESVETLEAGYRFTPNYQFYADLTAFISDYSDLRSYYYTGEYTDNYLDIVVPTNDYLAKTRGIEASSFYKHSDSLEFYLSYSFLTLEGSCASSVPSDECWVDYDIGLDSQHLASLQMLWEINHQWQFDVVTRYQSTRFPEIADSFSYDDYISFDARLAWQHQPALPRLELIGQNIGGSSTIDSWQHYQNEPQVRARISLEF</sequence>
<comment type="similarity">
    <text evidence="8 9">Belongs to the TonB-dependent receptor family.</text>
</comment>
<dbReference type="EMBL" id="RAQO01000004">
    <property type="protein sequence ID" value="RKF19761.1"/>
    <property type="molecule type" value="Genomic_DNA"/>
</dbReference>
<dbReference type="PROSITE" id="PS52016">
    <property type="entry name" value="TONB_DEPENDENT_REC_3"/>
    <property type="match status" value="1"/>
</dbReference>
<dbReference type="InterPro" id="IPR036942">
    <property type="entry name" value="Beta-barrel_TonB_sf"/>
</dbReference>
<keyword evidence="7 8" id="KW-0998">Cell outer membrane</keyword>
<keyword evidence="10" id="KW-0732">Signal</keyword>
<dbReference type="Gene3D" id="2.170.130.10">
    <property type="entry name" value="TonB-dependent receptor, plug domain"/>
    <property type="match status" value="1"/>
</dbReference>
<keyword evidence="2 8" id="KW-0813">Transport</keyword>
<protein>
    <submittedName>
        <fullName evidence="13">Uncharacterized protein</fullName>
    </submittedName>
</protein>
<dbReference type="Proteomes" id="UP000286482">
    <property type="component" value="Unassembled WGS sequence"/>
</dbReference>
<dbReference type="OrthoDB" id="9764669at2"/>
<name>A0A420EGC3_9ALTE</name>
<evidence type="ECO:0000313" key="14">
    <source>
        <dbReference type="Proteomes" id="UP000286482"/>
    </source>
</evidence>
<dbReference type="InterPro" id="IPR012910">
    <property type="entry name" value="Plug_dom"/>
</dbReference>
<evidence type="ECO:0000259" key="11">
    <source>
        <dbReference type="Pfam" id="PF00593"/>
    </source>
</evidence>
<keyword evidence="5 9" id="KW-0798">TonB box</keyword>
<dbReference type="InterPro" id="IPR039426">
    <property type="entry name" value="TonB-dep_rcpt-like"/>
</dbReference>
<reference evidence="13 14" key="1">
    <citation type="submission" date="2018-09" db="EMBL/GenBank/DDBJ databases">
        <authorList>
            <person name="Wang Z."/>
        </authorList>
    </citation>
    <scope>NUCLEOTIDE SEQUENCE [LARGE SCALE GENOMIC DNA]</scope>
    <source>
        <strain evidence="13 14">ALS 81</strain>
    </source>
</reference>
<dbReference type="Gene3D" id="2.40.170.20">
    <property type="entry name" value="TonB-dependent receptor, beta-barrel domain"/>
    <property type="match status" value="1"/>
</dbReference>
<dbReference type="InterPro" id="IPR000531">
    <property type="entry name" value="Beta-barrel_TonB"/>
</dbReference>
<organism evidence="13 14">
    <name type="scientific">Alginatibacterium sediminis</name>
    <dbReference type="NCBI Taxonomy" id="2164068"/>
    <lineage>
        <taxon>Bacteria</taxon>
        <taxon>Pseudomonadati</taxon>
        <taxon>Pseudomonadota</taxon>
        <taxon>Gammaproteobacteria</taxon>
        <taxon>Alteromonadales</taxon>
        <taxon>Alteromonadaceae</taxon>
        <taxon>Alginatibacterium</taxon>
    </lineage>
</organism>
<dbReference type="GO" id="GO:0009279">
    <property type="term" value="C:cell outer membrane"/>
    <property type="evidence" value="ECO:0007669"/>
    <property type="project" value="UniProtKB-SubCell"/>
</dbReference>
<feature type="chain" id="PRO_5019475850" evidence="10">
    <location>
        <begin position="21"/>
        <end position="652"/>
    </location>
</feature>
<dbReference type="Pfam" id="PF07715">
    <property type="entry name" value="Plug"/>
    <property type="match status" value="1"/>
</dbReference>
<feature type="domain" description="TonB-dependent receptor plug" evidence="12">
    <location>
        <begin position="51"/>
        <end position="160"/>
    </location>
</feature>
<evidence type="ECO:0000256" key="2">
    <source>
        <dbReference type="ARBA" id="ARBA00022448"/>
    </source>
</evidence>
<keyword evidence="4 8" id="KW-0812">Transmembrane</keyword>
<evidence type="ECO:0000256" key="1">
    <source>
        <dbReference type="ARBA" id="ARBA00004571"/>
    </source>
</evidence>